<dbReference type="Gene3D" id="2.60.220.10">
    <property type="entry name" value="Polysaccharide lyase family 8-like, C-terminal"/>
    <property type="match status" value="1"/>
</dbReference>
<dbReference type="EMBL" id="CP043732">
    <property type="protein sequence ID" value="QMU96463.1"/>
    <property type="molecule type" value="Genomic_DNA"/>
</dbReference>
<dbReference type="PANTHER" id="PTHR38481">
    <property type="entry name" value="HYALURONATE LYASE"/>
    <property type="match status" value="1"/>
</dbReference>
<reference evidence="8 9" key="1">
    <citation type="journal article" date="2020" name="Front. Microbiol.">
        <title>Design of Bacterial Strain-Specific qPCR Assays Using NGS Data and Publicly Available Resources and Its Application to Track Biocontrol Strains.</title>
        <authorList>
            <person name="Hernandez I."/>
            <person name="Sant C."/>
            <person name="Martinez R."/>
            <person name="Fernandez C."/>
        </authorList>
    </citation>
    <scope>NUCLEOTIDE SEQUENCE [LARGE SCALE GENOMIC DNA]</scope>
    <source>
        <strain evidence="8 9">B24</strain>
    </source>
</reference>
<dbReference type="InterPro" id="IPR003159">
    <property type="entry name" value="Lyase_8_central_dom"/>
</dbReference>
<evidence type="ECO:0000256" key="3">
    <source>
        <dbReference type="ARBA" id="ARBA00023239"/>
    </source>
</evidence>
<dbReference type="GO" id="GO:0005975">
    <property type="term" value="P:carbohydrate metabolic process"/>
    <property type="evidence" value="ECO:0007669"/>
    <property type="project" value="InterPro"/>
</dbReference>
<feature type="domain" description="Polysaccharide lyase 8 N-terminal alpha-helical" evidence="7">
    <location>
        <begin position="18"/>
        <end position="310"/>
    </location>
</feature>
<dbReference type="SUPFAM" id="SSF48230">
    <property type="entry name" value="Chondroitin AC/alginate lyase"/>
    <property type="match status" value="1"/>
</dbReference>
<feature type="compositionally biased region" description="Low complexity" evidence="5">
    <location>
        <begin position="704"/>
        <end position="725"/>
    </location>
</feature>
<feature type="region of interest" description="Disordered" evidence="5">
    <location>
        <begin position="704"/>
        <end position="739"/>
    </location>
</feature>
<evidence type="ECO:0000259" key="7">
    <source>
        <dbReference type="Pfam" id="PF08124"/>
    </source>
</evidence>
<dbReference type="GO" id="GO:0030246">
    <property type="term" value="F:carbohydrate binding"/>
    <property type="evidence" value="ECO:0007669"/>
    <property type="project" value="InterPro"/>
</dbReference>
<name>A0A7D8ADD0_9MICO</name>
<sequence length="739" mass="78534">MEGRSDGGAVDLSVPAISEAIDRLDNEVTHLLGLVESGATRTRVFTDLSLTESAQMSASYQRLRTMAIGYATSGSSFAGDTSLLAVLRAGLADLYDLVYGPGHSQFGNWFHWQISSPQALNDACVLLYDQLSATEIDNYTAIVQSRIPNADGQTGANRVDVAQVMIVQGILDKSSTKIAAGRDALSPVFPLVTSGDGFYSDGTFIQHNVIPYTGQYGRVLLEGLASLLALLTGSPWEVIDPQKQVVFDTVEKSFSPFIYDGRMMDALRGRGVSRWNQSEVSDGRTVEEAILLLAASASSAEAAAWRSRVKGWLQRSSSESVYTQASVVRAKAFHNVLHDASVGSVAENNVTQIFPVGARAVHRRPGWCVALASASSRIAHYESINGENRKGWFQGSGMLYRYDSDHAQYSDSFWAAVDPYRLPGTTVQRTSLPPASGAPKPTNKWSGGTVLDGNYGTVAQYLIPPGGTSMRAWKSWHFLSTSVVCLGSKISSSSSATVETILENRNLHHSGSATLTVDGVTRSLTLGSPTVITGASWAHIQGVGGYVLLGGATLYALLEDRAADWSQVNSYVAGAPAPTDRRFLSLWVDHGGAPTAGHYSYVLLPGADVATTANWAASPPVAAQASSDRHIVEVPAAQYLSADVFTVAGTSAAVTTSSLPTMDLPGQCSVIVRRSGSQLKVAVAQPTKALDSVTIVIHEGGWSPSTPHPSVSVSTSSTSTRLTVDTSDRDARSHQITLV</sequence>
<dbReference type="Pfam" id="PF08124">
    <property type="entry name" value="Lyase_8_N"/>
    <property type="match status" value="1"/>
</dbReference>
<comment type="similarity">
    <text evidence="1">Belongs to the polysaccharide lyase 8 family.</text>
</comment>
<dbReference type="GO" id="GO:0005576">
    <property type="term" value="C:extracellular region"/>
    <property type="evidence" value="ECO:0007669"/>
    <property type="project" value="InterPro"/>
</dbReference>
<dbReference type="PANTHER" id="PTHR38481:SF1">
    <property type="entry name" value="HYALURONATE LYASE"/>
    <property type="match status" value="1"/>
</dbReference>
<evidence type="ECO:0000256" key="4">
    <source>
        <dbReference type="PIRSR" id="PIRSR638970-1"/>
    </source>
</evidence>
<evidence type="ECO:0000256" key="2">
    <source>
        <dbReference type="ARBA" id="ARBA00022729"/>
    </source>
</evidence>
<dbReference type="InterPro" id="IPR038970">
    <property type="entry name" value="Lyase_8"/>
</dbReference>
<feature type="domain" description="Polysaccharide lyase family 8 central" evidence="6">
    <location>
        <begin position="352"/>
        <end position="608"/>
    </location>
</feature>
<evidence type="ECO:0000313" key="9">
    <source>
        <dbReference type="Proteomes" id="UP000515708"/>
    </source>
</evidence>
<dbReference type="InterPro" id="IPR011071">
    <property type="entry name" value="Lyase_8-like_C"/>
</dbReference>
<keyword evidence="3 8" id="KW-0456">Lyase</keyword>
<evidence type="ECO:0000256" key="5">
    <source>
        <dbReference type="SAM" id="MobiDB-lite"/>
    </source>
</evidence>
<dbReference type="Gene3D" id="2.70.98.10">
    <property type="match status" value="1"/>
</dbReference>
<proteinExistence type="inferred from homology"/>
<dbReference type="AlphaFoldDB" id="A0A7D8ADD0"/>
<evidence type="ECO:0000259" key="6">
    <source>
        <dbReference type="Pfam" id="PF02278"/>
    </source>
</evidence>
<dbReference type="Pfam" id="PF02278">
    <property type="entry name" value="Lyase_8"/>
    <property type="match status" value="1"/>
</dbReference>
<gene>
    <name evidence="8" type="ORF">FVO59_04000</name>
</gene>
<dbReference type="InterPro" id="IPR012970">
    <property type="entry name" value="Lyase_8_alpha_N"/>
</dbReference>
<feature type="active site" evidence="4">
    <location>
        <position position="216"/>
    </location>
</feature>
<dbReference type="CDD" id="cd01083">
    <property type="entry name" value="GAG_Lyase"/>
    <property type="match status" value="1"/>
</dbReference>
<dbReference type="InterPro" id="IPR008929">
    <property type="entry name" value="Chondroitin_lyas"/>
</dbReference>
<dbReference type="SUPFAM" id="SSF49863">
    <property type="entry name" value="Hyaluronate lyase-like, C-terminal domain"/>
    <property type="match status" value="1"/>
</dbReference>
<feature type="active site" evidence="4">
    <location>
        <position position="270"/>
    </location>
</feature>
<dbReference type="SUPFAM" id="SSF74650">
    <property type="entry name" value="Galactose mutarotase-like"/>
    <property type="match status" value="1"/>
</dbReference>
<organism evidence="8 9">
    <name type="scientific">Microbacterium esteraromaticum</name>
    <dbReference type="NCBI Taxonomy" id="57043"/>
    <lineage>
        <taxon>Bacteria</taxon>
        <taxon>Bacillati</taxon>
        <taxon>Actinomycetota</taxon>
        <taxon>Actinomycetes</taxon>
        <taxon>Micrococcales</taxon>
        <taxon>Microbacteriaceae</taxon>
        <taxon>Microbacterium</taxon>
    </lineage>
</organism>
<protein>
    <submittedName>
        <fullName evidence="8">Polysaccharide lyase 8 family protein</fullName>
    </submittedName>
</protein>
<feature type="active site" evidence="4">
    <location>
        <position position="207"/>
    </location>
</feature>
<dbReference type="Gene3D" id="1.50.10.100">
    <property type="entry name" value="Chondroitin AC/alginate lyase"/>
    <property type="match status" value="1"/>
</dbReference>
<dbReference type="InterPro" id="IPR011013">
    <property type="entry name" value="Gal_mutarotase_sf_dom"/>
</dbReference>
<keyword evidence="2" id="KW-0732">Signal</keyword>
<dbReference type="Proteomes" id="UP000515708">
    <property type="component" value="Chromosome"/>
</dbReference>
<dbReference type="GO" id="GO:0016837">
    <property type="term" value="F:carbon-oxygen lyase activity, acting on polysaccharides"/>
    <property type="evidence" value="ECO:0007669"/>
    <property type="project" value="UniProtKB-ARBA"/>
</dbReference>
<evidence type="ECO:0000313" key="8">
    <source>
        <dbReference type="EMBL" id="QMU96463.1"/>
    </source>
</evidence>
<accession>A0A7D8ADD0</accession>
<evidence type="ECO:0000256" key="1">
    <source>
        <dbReference type="ARBA" id="ARBA00006699"/>
    </source>
</evidence>
<dbReference type="InterPro" id="IPR014718">
    <property type="entry name" value="GH-type_carb-bd"/>
</dbReference>